<reference evidence="1 2" key="1">
    <citation type="submission" date="2016-11" db="EMBL/GenBank/DDBJ databases">
        <title>Draft Genome Sequences of Nine Cyanobacterial Strains from Diverse Habitats.</title>
        <authorList>
            <person name="Zhu T."/>
            <person name="Hou S."/>
            <person name="Lu X."/>
            <person name="Hess W.R."/>
        </authorList>
    </citation>
    <scope>NUCLEOTIDE SEQUENCE [LARGE SCALE GENOMIC DNA]</scope>
    <source>
        <strain evidence="1 2">5.2 s.c.1</strain>
    </source>
</reference>
<comment type="caution">
    <text evidence="1">The sequence shown here is derived from an EMBL/GenBank/DDBJ whole genome shotgun (WGS) entry which is preliminary data.</text>
</comment>
<dbReference type="Proteomes" id="UP000185984">
    <property type="component" value="Unassembled WGS sequence"/>
</dbReference>
<name>A0A1U7I047_9CHRO</name>
<dbReference type="Pfam" id="PF19486">
    <property type="entry name" value="DUF6022"/>
    <property type="match status" value="1"/>
</dbReference>
<evidence type="ECO:0000313" key="1">
    <source>
        <dbReference type="EMBL" id="OKH29200.1"/>
    </source>
</evidence>
<keyword evidence="2" id="KW-1185">Reference proteome</keyword>
<accession>A0A1U7I047</accession>
<dbReference type="EMBL" id="MRCC01000001">
    <property type="protein sequence ID" value="OKH29200.1"/>
    <property type="molecule type" value="Genomic_DNA"/>
</dbReference>
<gene>
    <name evidence="1" type="ORF">NIES1031_01005</name>
</gene>
<protein>
    <submittedName>
        <fullName evidence="1">Uncharacterized protein</fullName>
    </submittedName>
</protein>
<sequence>MNSSQIVFLGNQNTDIYAIGQYIANHITENWQNLLFKHHGKLLDAFNKAGDMAYGAYCYKLFRPHQQLKHAVSPPSSTPSDHFNRN</sequence>
<dbReference type="InterPro" id="IPR046064">
    <property type="entry name" value="DUF6022"/>
</dbReference>
<proteinExistence type="predicted"/>
<dbReference type="AlphaFoldDB" id="A0A1U7I047"/>
<evidence type="ECO:0000313" key="2">
    <source>
        <dbReference type="Proteomes" id="UP000185984"/>
    </source>
</evidence>
<dbReference type="RefSeq" id="WP_218596615.1">
    <property type="nucleotide sequence ID" value="NZ_CAWMVK010000001.1"/>
</dbReference>
<organism evidence="1 2">
    <name type="scientific">Chroogloeocystis siderophila 5.2 s.c.1</name>
    <dbReference type="NCBI Taxonomy" id="247279"/>
    <lineage>
        <taxon>Bacteria</taxon>
        <taxon>Bacillati</taxon>
        <taxon>Cyanobacteriota</taxon>
        <taxon>Cyanophyceae</taxon>
        <taxon>Oscillatoriophycideae</taxon>
        <taxon>Chroococcales</taxon>
        <taxon>Chroococcaceae</taxon>
        <taxon>Chroogloeocystis</taxon>
    </lineage>
</organism>